<feature type="signal peptide" evidence="1">
    <location>
        <begin position="1"/>
        <end position="19"/>
    </location>
</feature>
<keyword evidence="1" id="KW-0732">Signal</keyword>
<feature type="chain" id="PRO_5042572464" evidence="1">
    <location>
        <begin position="20"/>
        <end position="100"/>
    </location>
</feature>
<dbReference type="EMBL" id="MU839858">
    <property type="protein sequence ID" value="KAK1749431.1"/>
    <property type="molecule type" value="Genomic_DNA"/>
</dbReference>
<dbReference type="Proteomes" id="UP001239445">
    <property type="component" value="Unassembled WGS sequence"/>
</dbReference>
<dbReference type="AlphaFoldDB" id="A0AAJ0B0I3"/>
<evidence type="ECO:0000256" key="1">
    <source>
        <dbReference type="SAM" id="SignalP"/>
    </source>
</evidence>
<keyword evidence="3" id="KW-1185">Reference proteome</keyword>
<proteinExistence type="predicted"/>
<protein>
    <submittedName>
        <fullName evidence="2">Uncharacterized protein</fullName>
    </submittedName>
</protein>
<gene>
    <name evidence="2" type="ORF">QBC47DRAFT_441789</name>
</gene>
<comment type="caution">
    <text evidence="2">The sequence shown here is derived from an EMBL/GenBank/DDBJ whole genome shotgun (WGS) entry which is preliminary data.</text>
</comment>
<name>A0AAJ0B0I3_9PEZI</name>
<reference evidence="2" key="1">
    <citation type="submission" date="2023-06" db="EMBL/GenBank/DDBJ databases">
        <title>Genome-scale phylogeny and comparative genomics of the fungal order Sordariales.</title>
        <authorList>
            <consortium name="Lawrence Berkeley National Laboratory"/>
            <person name="Hensen N."/>
            <person name="Bonometti L."/>
            <person name="Westerberg I."/>
            <person name="Brannstrom I.O."/>
            <person name="Guillou S."/>
            <person name="Cros-Aarteil S."/>
            <person name="Calhoun S."/>
            <person name="Haridas S."/>
            <person name="Kuo A."/>
            <person name="Mondo S."/>
            <person name="Pangilinan J."/>
            <person name="Riley R."/>
            <person name="Labutti K."/>
            <person name="Andreopoulos B."/>
            <person name="Lipzen A."/>
            <person name="Chen C."/>
            <person name="Yanf M."/>
            <person name="Daum C."/>
            <person name="Ng V."/>
            <person name="Clum A."/>
            <person name="Steindorff A."/>
            <person name="Ohm R."/>
            <person name="Martin F."/>
            <person name="Silar P."/>
            <person name="Natvig D."/>
            <person name="Lalanne C."/>
            <person name="Gautier V."/>
            <person name="Ament-Velasquez S.L."/>
            <person name="Kruys A."/>
            <person name="Hutchinson M.I."/>
            <person name="Powell A.J."/>
            <person name="Barry K."/>
            <person name="Miller A.N."/>
            <person name="Grigoriev I.V."/>
            <person name="Debuchy R."/>
            <person name="Gladieux P."/>
            <person name="Thoren M.H."/>
            <person name="Johannesson H."/>
        </authorList>
    </citation>
    <scope>NUCLEOTIDE SEQUENCE</scope>
    <source>
        <strain evidence="2">PSN4</strain>
    </source>
</reference>
<sequence length="100" mass="10389">MKNVFVTIALVALSALSNAAPPDPAAVPIGIEIYEENGMTRVREVASELGALCTNCVHVGGRCNIGEGNCYGTEKASCTYCGKPCGSICVRDGIPCEAYC</sequence>
<accession>A0AAJ0B0I3</accession>
<evidence type="ECO:0000313" key="2">
    <source>
        <dbReference type="EMBL" id="KAK1749431.1"/>
    </source>
</evidence>
<organism evidence="2 3">
    <name type="scientific">Echria macrotheca</name>
    <dbReference type="NCBI Taxonomy" id="438768"/>
    <lineage>
        <taxon>Eukaryota</taxon>
        <taxon>Fungi</taxon>
        <taxon>Dikarya</taxon>
        <taxon>Ascomycota</taxon>
        <taxon>Pezizomycotina</taxon>
        <taxon>Sordariomycetes</taxon>
        <taxon>Sordariomycetidae</taxon>
        <taxon>Sordariales</taxon>
        <taxon>Schizotheciaceae</taxon>
        <taxon>Echria</taxon>
    </lineage>
</organism>
<evidence type="ECO:0000313" key="3">
    <source>
        <dbReference type="Proteomes" id="UP001239445"/>
    </source>
</evidence>